<dbReference type="OrthoDB" id="3227561at2"/>
<dbReference type="AlphaFoldDB" id="A0A172QQI5"/>
<dbReference type="InterPro" id="IPR025870">
    <property type="entry name" value="Glyoxalase-like_dom"/>
</dbReference>
<feature type="domain" description="Glyoxalase-like" evidence="1">
    <location>
        <begin position="5"/>
        <end position="162"/>
    </location>
</feature>
<keyword evidence="3" id="KW-1185">Reference proteome</keyword>
<dbReference type="PANTHER" id="PTHR40265:SF1">
    <property type="entry name" value="GLYOXALASE-LIKE DOMAIN-CONTAINING PROTEIN"/>
    <property type="match status" value="1"/>
</dbReference>
<dbReference type="InterPro" id="IPR029068">
    <property type="entry name" value="Glyas_Bleomycin-R_OHBP_Dase"/>
</dbReference>
<evidence type="ECO:0000259" key="1">
    <source>
        <dbReference type="Pfam" id="PF13468"/>
    </source>
</evidence>
<dbReference type="PANTHER" id="PTHR40265">
    <property type="entry name" value="BLL2707 PROTEIN"/>
    <property type="match status" value="1"/>
</dbReference>
<dbReference type="KEGG" id="ccjz:ccrud_01060"/>
<dbReference type="Pfam" id="PF13468">
    <property type="entry name" value="Glyoxalase_3"/>
    <property type="match status" value="1"/>
</dbReference>
<evidence type="ECO:0000313" key="2">
    <source>
        <dbReference type="EMBL" id="ANE02947.1"/>
    </source>
</evidence>
<dbReference type="STRING" id="1652495.ccrud_01060"/>
<dbReference type="Proteomes" id="UP000076929">
    <property type="component" value="Chromosome"/>
</dbReference>
<dbReference type="Gene3D" id="3.10.180.10">
    <property type="entry name" value="2,3-Dihydroxybiphenyl 1,2-Dioxygenase, domain 1"/>
    <property type="match status" value="1"/>
</dbReference>
<organism evidence="2 3">
    <name type="scientific">Corynebacterium crudilactis</name>
    <dbReference type="NCBI Taxonomy" id="1652495"/>
    <lineage>
        <taxon>Bacteria</taxon>
        <taxon>Bacillati</taxon>
        <taxon>Actinomycetota</taxon>
        <taxon>Actinomycetes</taxon>
        <taxon>Mycobacteriales</taxon>
        <taxon>Corynebacteriaceae</taxon>
        <taxon>Corynebacterium</taxon>
    </lineage>
</organism>
<protein>
    <recommendedName>
        <fullName evidence="1">Glyoxalase-like domain-containing protein</fullName>
    </recommendedName>
</protein>
<reference evidence="2 3" key="1">
    <citation type="submission" date="2016-05" db="EMBL/GenBank/DDBJ databases">
        <title>Complete genome sequence of Corynebacterium crudilactis, a new Corynebacterium species isolated from raw cow's milk.</title>
        <authorList>
            <person name="Christian R."/>
            <person name="Zimmermann J."/>
            <person name="Lipski A."/>
            <person name="Kalinowski J."/>
        </authorList>
    </citation>
    <scope>NUCLEOTIDE SEQUENCE [LARGE SCALE GENOMIC DNA]</scope>
    <source>
        <strain evidence="2 3">JZ16</strain>
    </source>
</reference>
<sequence>MSTHIDHIVIAAPNLADLVARFEELTGVKPVEGGRHDVGTANALVPLAEPKGSYLELIGPDPEEAAVTQDNFAIASTSTQTPRVAAWCVRPDDLEAFAQDRGQETVEMSRHTPEGTTLTWRLILPEPGVDYAPVPFAIDWLGSPHPSQIMEPQLSVHSFKVQGPKIPQDLPETVEFSAGEPHLELVLQTPKGQVNLSDL</sequence>
<dbReference type="RefSeq" id="WP_066563663.1">
    <property type="nucleotide sequence ID" value="NZ_CP015622.1"/>
</dbReference>
<dbReference type="SUPFAM" id="SSF54593">
    <property type="entry name" value="Glyoxalase/Bleomycin resistance protein/Dihydroxybiphenyl dioxygenase"/>
    <property type="match status" value="1"/>
</dbReference>
<accession>A0A172QQI5</accession>
<proteinExistence type="predicted"/>
<gene>
    <name evidence="2" type="ORF">ccrud_01060</name>
</gene>
<dbReference type="EMBL" id="CP015622">
    <property type="protein sequence ID" value="ANE02947.1"/>
    <property type="molecule type" value="Genomic_DNA"/>
</dbReference>
<evidence type="ECO:0000313" key="3">
    <source>
        <dbReference type="Proteomes" id="UP000076929"/>
    </source>
</evidence>
<name>A0A172QQI5_9CORY</name>